<dbReference type="FunFam" id="3.90.70.10:FF:000332">
    <property type="entry name" value="Cathepsin L1"/>
    <property type="match status" value="1"/>
</dbReference>
<gene>
    <name evidence="6" type="primary">Cts8</name>
    <name evidence="6" type="ORF">PHOROB_LOCUS10563</name>
</gene>
<evidence type="ECO:0000256" key="2">
    <source>
        <dbReference type="ARBA" id="ARBA00023157"/>
    </source>
</evidence>
<dbReference type="PRINTS" id="PR00705">
    <property type="entry name" value="PAPAIN"/>
</dbReference>
<dbReference type="Pfam" id="PF08246">
    <property type="entry name" value="Inhibitor_I29"/>
    <property type="match status" value="1"/>
</dbReference>
<organism evidence="6 7">
    <name type="scientific">Phodopus roborovskii</name>
    <name type="common">Roborovski's desert hamster</name>
    <name type="synonym">Cricetulus roborovskii</name>
    <dbReference type="NCBI Taxonomy" id="109678"/>
    <lineage>
        <taxon>Eukaryota</taxon>
        <taxon>Metazoa</taxon>
        <taxon>Chordata</taxon>
        <taxon>Craniata</taxon>
        <taxon>Vertebrata</taxon>
        <taxon>Euteleostomi</taxon>
        <taxon>Mammalia</taxon>
        <taxon>Eutheria</taxon>
        <taxon>Euarchontoglires</taxon>
        <taxon>Glires</taxon>
        <taxon>Rodentia</taxon>
        <taxon>Myomorpha</taxon>
        <taxon>Muroidea</taxon>
        <taxon>Cricetidae</taxon>
        <taxon>Cricetinae</taxon>
        <taxon>Phodopus</taxon>
    </lineage>
</organism>
<dbReference type="EMBL" id="CALSGD010001466">
    <property type="protein sequence ID" value="CAH6795882.1"/>
    <property type="molecule type" value="Genomic_DNA"/>
</dbReference>
<dbReference type="SMART" id="SM00848">
    <property type="entry name" value="Inhibitor_I29"/>
    <property type="match status" value="1"/>
</dbReference>
<dbReference type="Proteomes" id="UP001152836">
    <property type="component" value="Unassembled WGS sequence"/>
</dbReference>
<dbReference type="GO" id="GO:0008234">
    <property type="term" value="F:cysteine-type peptidase activity"/>
    <property type="evidence" value="ECO:0007669"/>
    <property type="project" value="InterPro"/>
</dbReference>
<comment type="caution">
    <text evidence="6">The sequence shown here is derived from an EMBL/GenBank/DDBJ whole genome shotgun (WGS) entry which is preliminary data.</text>
</comment>
<dbReference type="InterPro" id="IPR000668">
    <property type="entry name" value="Peptidase_C1A_C"/>
</dbReference>
<evidence type="ECO:0000313" key="6">
    <source>
        <dbReference type="EMBL" id="CAH6795882.1"/>
    </source>
</evidence>
<sequence>MTLVVFLAILCLGVATALPSSDPSLDSEWQEWKIKYGKNYSLEEEGQRRTVWEENLKLVKQHNAEYNQGKKSFTMELNAFGDMTGEEFGKMMTDIPVHTRRKRNIVQQHIVVNYVPKFVDWRRRGYVTPVKLQGRCNSCWAFSVAGALEGQMFRKTGRLVSLSPQNLVDCSRPEGNLGCDEGNTYFALEYVQNNGGLEAEATYPYEAKEGPCRYHPEHSAATVRDFRFVSQNEKALMHALATIGPISVGIDANHNSFQMYKGGIYYEPQCSSDAINHSVLLVGYGYEGRESDGRKYWLIKNSHGTRWGMNGYMKIARDRNNHCGIATYAIYPRV</sequence>
<keyword evidence="3" id="KW-0732">Signal</keyword>
<dbReference type="SUPFAM" id="SSF54001">
    <property type="entry name" value="Cysteine proteinases"/>
    <property type="match status" value="1"/>
</dbReference>
<reference evidence="6" key="1">
    <citation type="submission" date="2022-06" db="EMBL/GenBank/DDBJ databases">
        <authorList>
            <person name="Andreotti S."/>
            <person name="Wyler E."/>
        </authorList>
    </citation>
    <scope>NUCLEOTIDE SEQUENCE</scope>
</reference>
<protein>
    <submittedName>
        <fullName evidence="6">Cts8 protein</fullName>
    </submittedName>
</protein>
<dbReference type="InterPro" id="IPR039417">
    <property type="entry name" value="Peptidase_C1A_papain-like"/>
</dbReference>
<keyword evidence="7" id="KW-1185">Reference proteome</keyword>
<dbReference type="PANTHER" id="PTHR12411">
    <property type="entry name" value="CYSTEINE PROTEASE FAMILY C1-RELATED"/>
    <property type="match status" value="1"/>
</dbReference>
<feature type="domain" description="Cathepsin propeptide inhibitor" evidence="5">
    <location>
        <begin position="29"/>
        <end position="88"/>
    </location>
</feature>
<keyword evidence="2" id="KW-1015">Disulfide bond</keyword>
<dbReference type="PROSITE" id="PS00639">
    <property type="entry name" value="THIOL_PROTEASE_HIS"/>
    <property type="match status" value="1"/>
</dbReference>
<dbReference type="CDD" id="cd02248">
    <property type="entry name" value="Peptidase_C1A"/>
    <property type="match status" value="1"/>
</dbReference>
<name>A0AAU9ZPG5_PHORO</name>
<dbReference type="InterPro" id="IPR038765">
    <property type="entry name" value="Papain-like_cys_pep_sf"/>
</dbReference>
<dbReference type="GO" id="GO:0006508">
    <property type="term" value="P:proteolysis"/>
    <property type="evidence" value="ECO:0007669"/>
    <property type="project" value="InterPro"/>
</dbReference>
<dbReference type="AlphaFoldDB" id="A0AAU9ZPG5"/>
<dbReference type="Gene3D" id="3.90.70.10">
    <property type="entry name" value="Cysteine proteinases"/>
    <property type="match status" value="1"/>
</dbReference>
<dbReference type="InterPro" id="IPR013201">
    <property type="entry name" value="Prot_inhib_I29"/>
</dbReference>
<evidence type="ECO:0000259" key="4">
    <source>
        <dbReference type="SMART" id="SM00645"/>
    </source>
</evidence>
<dbReference type="Pfam" id="PF00112">
    <property type="entry name" value="Peptidase_C1"/>
    <property type="match status" value="1"/>
</dbReference>
<proteinExistence type="inferred from homology"/>
<feature type="signal peptide" evidence="3">
    <location>
        <begin position="1"/>
        <end position="17"/>
    </location>
</feature>
<comment type="similarity">
    <text evidence="1">Belongs to the peptidase C1 family.</text>
</comment>
<evidence type="ECO:0000259" key="5">
    <source>
        <dbReference type="SMART" id="SM00848"/>
    </source>
</evidence>
<dbReference type="InterPro" id="IPR025660">
    <property type="entry name" value="Pept_his_AS"/>
</dbReference>
<evidence type="ECO:0000256" key="3">
    <source>
        <dbReference type="SAM" id="SignalP"/>
    </source>
</evidence>
<feature type="domain" description="Peptidase C1A papain C-terminal" evidence="4">
    <location>
        <begin position="115"/>
        <end position="333"/>
    </location>
</feature>
<evidence type="ECO:0000256" key="1">
    <source>
        <dbReference type="ARBA" id="ARBA00008455"/>
    </source>
</evidence>
<feature type="chain" id="PRO_5043818599" evidence="3">
    <location>
        <begin position="18"/>
        <end position="334"/>
    </location>
</feature>
<evidence type="ECO:0000313" key="7">
    <source>
        <dbReference type="Proteomes" id="UP001152836"/>
    </source>
</evidence>
<dbReference type="InterPro" id="IPR013128">
    <property type="entry name" value="Peptidase_C1A"/>
</dbReference>
<accession>A0AAU9ZPG5</accession>
<dbReference type="SMART" id="SM00645">
    <property type="entry name" value="Pept_C1"/>
    <property type="match status" value="1"/>
</dbReference>